<dbReference type="Proteomes" id="UP001515660">
    <property type="component" value="Unassembled WGS sequence"/>
</dbReference>
<feature type="transmembrane region" description="Helical" evidence="7">
    <location>
        <begin position="37"/>
        <end position="58"/>
    </location>
</feature>
<evidence type="ECO:0000313" key="9">
    <source>
        <dbReference type="EMBL" id="NHB77395.1"/>
    </source>
</evidence>
<keyword evidence="10" id="KW-1185">Reference proteome</keyword>
<comment type="subcellular location">
    <subcellularLocation>
        <location evidence="1">Cell membrane</location>
        <topology evidence="1">Multi-pass membrane protein</topology>
    </subcellularLocation>
</comment>
<evidence type="ECO:0000256" key="2">
    <source>
        <dbReference type="ARBA" id="ARBA00022475"/>
    </source>
</evidence>
<feature type="transmembrane region" description="Helical" evidence="7">
    <location>
        <begin position="161"/>
        <end position="183"/>
    </location>
</feature>
<proteinExistence type="predicted"/>
<keyword evidence="2" id="KW-1003">Cell membrane</keyword>
<keyword evidence="6 7" id="KW-0472">Membrane</keyword>
<feature type="transmembrane region" description="Helical" evidence="7">
    <location>
        <begin position="116"/>
        <end position="135"/>
    </location>
</feature>
<comment type="caution">
    <text evidence="9">The sequence shown here is derived from an EMBL/GenBank/DDBJ whole genome shotgun (WGS) entry which is preliminary data.</text>
</comment>
<feature type="domain" description="Phosphatidic acid phosphatase type 2/haloperoxidase" evidence="8">
    <location>
        <begin position="117"/>
        <end position="229"/>
    </location>
</feature>
<sequence>MKHAGSRDQFLAAGRPEGLRPTPGRRLAAAVRRQSRLSWLGTFACALLLVAVVADGAVRDLARSLDPSVVAVLRGVTQFGNSAWPIGISLLLLGAVTIVARQANPFPREALRNLRSALLLVLGSVAISGTIASLTKNLIGRARPSTGDAQVFEFAAMTFRAGWAAFPSGHSTTAIACAIALAVALPRQAFFWLALGLLTALSRAFLGVHWLSDCLAGLALGTLVTLALRDWMERRGHRFRIDPALLPQVLGRGAWIGLSALWVHAGRAARRAGLWVSQRLSALKSGR</sequence>
<evidence type="ECO:0000256" key="1">
    <source>
        <dbReference type="ARBA" id="ARBA00004651"/>
    </source>
</evidence>
<dbReference type="InterPro" id="IPR036938">
    <property type="entry name" value="PAP2/HPO_sf"/>
</dbReference>
<dbReference type="RefSeq" id="WP_166403426.1">
    <property type="nucleotide sequence ID" value="NZ_JAANHS010000008.1"/>
</dbReference>
<evidence type="ECO:0000259" key="8">
    <source>
        <dbReference type="SMART" id="SM00014"/>
    </source>
</evidence>
<evidence type="ECO:0000256" key="6">
    <source>
        <dbReference type="ARBA" id="ARBA00023136"/>
    </source>
</evidence>
<feature type="transmembrane region" description="Helical" evidence="7">
    <location>
        <begin position="190"/>
        <end position="209"/>
    </location>
</feature>
<keyword evidence="4" id="KW-0378">Hydrolase</keyword>
<dbReference type="Gene3D" id="1.20.144.10">
    <property type="entry name" value="Phosphatidic acid phosphatase type 2/haloperoxidase"/>
    <property type="match status" value="2"/>
</dbReference>
<keyword evidence="5 7" id="KW-1133">Transmembrane helix</keyword>
<dbReference type="PANTHER" id="PTHR14969:SF62">
    <property type="entry name" value="DECAPRENYLPHOSPHORYL-5-PHOSPHORIBOSE PHOSPHATASE RV3807C-RELATED"/>
    <property type="match status" value="1"/>
</dbReference>
<dbReference type="InterPro" id="IPR000326">
    <property type="entry name" value="PAP2/HPO"/>
</dbReference>
<dbReference type="SUPFAM" id="SSF48317">
    <property type="entry name" value="Acid phosphatase/Vanadium-dependent haloperoxidase"/>
    <property type="match status" value="1"/>
</dbReference>
<protein>
    <submittedName>
        <fullName evidence="9">Phosphatase PAP2 family protein</fullName>
    </submittedName>
</protein>
<evidence type="ECO:0000256" key="5">
    <source>
        <dbReference type="ARBA" id="ARBA00022989"/>
    </source>
</evidence>
<accession>A0ABX0G7Z1</accession>
<gene>
    <name evidence="9" type="ORF">G8O29_11665</name>
</gene>
<dbReference type="SMART" id="SM00014">
    <property type="entry name" value="acidPPc"/>
    <property type="match status" value="1"/>
</dbReference>
<dbReference type="PANTHER" id="PTHR14969">
    <property type="entry name" value="SPHINGOSINE-1-PHOSPHATE PHOSPHOHYDROLASE"/>
    <property type="match status" value="1"/>
</dbReference>
<organism evidence="9 10">
    <name type="scientific">Rhodobacter calidifons</name>
    <dbReference type="NCBI Taxonomy" id="2715277"/>
    <lineage>
        <taxon>Bacteria</taxon>
        <taxon>Pseudomonadati</taxon>
        <taxon>Pseudomonadota</taxon>
        <taxon>Alphaproteobacteria</taxon>
        <taxon>Rhodobacterales</taxon>
        <taxon>Rhodobacter group</taxon>
        <taxon>Rhodobacter</taxon>
    </lineage>
</organism>
<evidence type="ECO:0000256" key="4">
    <source>
        <dbReference type="ARBA" id="ARBA00022801"/>
    </source>
</evidence>
<keyword evidence="3 7" id="KW-0812">Transmembrane</keyword>
<evidence type="ECO:0000256" key="7">
    <source>
        <dbReference type="SAM" id="Phobius"/>
    </source>
</evidence>
<name>A0ABX0G7Z1_9RHOB</name>
<evidence type="ECO:0000256" key="3">
    <source>
        <dbReference type="ARBA" id="ARBA00022692"/>
    </source>
</evidence>
<dbReference type="EMBL" id="JAANHS010000008">
    <property type="protein sequence ID" value="NHB77395.1"/>
    <property type="molecule type" value="Genomic_DNA"/>
</dbReference>
<feature type="transmembrane region" description="Helical" evidence="7">
    <location>
        <begin position="83"/>
        <end position="104"/>
    </location>
</feature>
<dbReference type="Pfam" id="PF01569">
    <property type="entry name" value="PAP2"/>
    <property type="match status" value="1"/>
</dbReference>
<reference evidence="9 10" key="1">
    <citation type="journal article" date="2022" name="Microorganisms">
        <title>Genome Sequence and Characterization of a Xanthorhodopsin-Containing, Aerobic Anoxygenic Phototrophic Rhodobacter Species, Isolated from Mesophilic Conditions at Yellowstone National Park.</title>
        <authorList>
            <person name="Kyndt J.A."/>
            <person name="Robertson S."/>
            <person name="Shoffstall I.B."/>
            <person name="Ramaley R.F."/>
            <person name="Meyer T.E."/>
        </authorList>
    </citation>
    <scope>NUCLEOTIDE SEQUENCE [LARGE SCALE GENOMIC DNA]</scope>
    <source>
        <strain evidence="9 10">M37P</strain>
    </source>
</reference>
<evidence type="ECO:0000313" key="10">
    <source>
        <dbReference type="Proteomes" id="UP001515660"/>
    </source>
</evidence>